<comment type="caution">
    <text evidence="9">The sequence shown here is derived from an EMBL/GenBank/DDBJ whole genome shotgun (WGS) entry which is preliminary data.</text>
</comment>
<dbReference type="Pfam" id="PF12072">
    <property type="entry name" value="RNase_Y_N"/>
    <property type="match status" value="1"/>
</dbReference>
<comment type="function">
    <text evidence="5">Endoribonuclease that initiates mRNA decay.</text>
</comment>
<dbReference type="GO" id="GO:0006402">
    <property type="term" value="P:mRNA catabolic process"/>
    <property type="evidence" value="ECO:0007669"/>
    <property type="project" value="UniProtKB-UniRule"/>
</dbReference>
<dbReference type="Gene3D" id="3.30.1370.10">
    <property type="entry name" value="K Homology domain, type 1"/>
    <property type="match status" value="1"/>
</dbReference>
<evidence type="ECO:0000256" key="4">
    <source>
        <dbReference type="ARBA" id="ARBA00022884"/>
    </source>
</evidence>
<dbReference type="InterPro" id="IPR036612">
    <property type="entry name" value="KH_dom_type_1_sf"/>
</dbReference>
<evidence type="ECO:0000256" key="1">
    <source>
        <dbReference type="ARBA" id="ARBA00022722"/>
    </source>
</evidence>
<feature type="domain" description="HD" evidence="8">
    <location>
        <begin position="240"/>
        <end position="332"/>
    </location>
</feature>
<comment type="similarity">
    <text evidence="5">Belongs to the RNase Y family.</text>
</comment>
<dbReference type="CDD" id="cd00077">
    <property type="entry name" value="HDc"/>
    <property type="match status" value="1"/>
</dbReference>
<dbReference type="GO" id="GO:0003723">
    <property type="term" value="F:RNA binding"/>
    <property type="evidence" value="ECO:0007669"/>
    <property type="project" value="UniProtKB-UniRule"/>
</dbReference>
<dbReference type="Pfam" id="PF00013">
    <property type="entry name" value="KH_1"/>
    <property type="match status" value="1"/>
</dbReference>
<evidence type="ECO:0000256" key="2">
    <source>
        <dbReference type="ARBA" id="ARBA00022759"/>
    </source>
</evidence>
<evidence type="ECO:0000256" key="6">
    <source>
        <dbReference type="NCBIfam" id="TIGR03319"/>
    </source>
</evidence>
<reference evidence="9 10" key="1">
    <citation type="journal article" date="2016" name="Nat. Commun.">
        <title>Thousands of microbial genomes shed light on interconnected biogeochemical processes in an aquifer system.</title>
        <authorList>
            <person name="Anantharaman K."/>
            <person name="Brown C.T."/>
            <person name="Hug L.A."/>
            <person name="Sharon I."/>
            <person name="Castelle C.J."/>
            <person name="Probst A.J."/>
            <person name="Thomas B.C."/>
            <person name="Singh A."/>
            <person name="Wilkins M.J."/>
            <person name="Karaoz U."/>
            <person name="Brodie E.L."/>
            <person name="Williams K.H."/>
            <person name="Hubbard S.S."/>
            <person name="Banfield J.F."/>
        </authorList>
    </citation>
    <scope>NUCLEOTIDE SEQUENCE [LARGE SCALE GENOMIC DNA]</scope>
</reference>
<dbReference type="AlphaFoldDB" id="A0A1F5EWP8"/>
<proteinExistence type="inferred from homology"/>
<keyword evidence="7" id="KW-0175">Coiled coil</keyword>
<protein>
    <recommendedName>
        <fullName evidence="5 6">Ribonuclease Y</fullName>
        <shortName evidence="5">RNase Y</shortName>
        <ecNumber evidence="5 6">3.1.-.-</ecNumber>
    </recommendedName>
</protein>
<dbReference type="SUPFAM" id="SSF54791">
    <property type="entry name" value="Eukaryotic type KH-domain (KH-domain type I)"/>
    <property type="match status" value="1"/>
</dbReference>
<evidence type="ECO:0000313" key="10">
    <source>
        <dbReference type="Proteomes" id="UP000177390"/>
    </source>
</evidence>
<dbReference type="SUPFAM" id="SSF109604">
    <property type="entry name" value="HD-domain/PDEase-like"/>
    <property type="match status" value="1"/>
</dbReference>
<evidence type="ECO:0000259" key="8">
    <source>
        <dbReference type="PROSITE" id="PS51831"/>
    </source>
</evidence>
<dbReference type="GO" id="GO:0016787">
    <property type="term" value="F:hydrolase activity"/>
    <property type="evidence" value="ECO:0007669"/>
    <property type="project" value="UniProtKB-KW"/>
</dbReference>
<dbReference type="GO" id="GO:0004521">
    <property type="term" value="F:RNA endonuclease activity"/>
    <property type="evidence" value="ECO:0007669"/>
    <property type="project" value="UniProtKB-UniRule"/>
</dbReference>
<feature type="coiled-coil region" evidence="7">
    <location>
        <begin position="16"/>
        <end position="43"/>
    </location>
</feature>
<dbReference type="Gene3D" id="1.10.3210.10">
    <property type="entry name" value="Hypothetical protein af1432"/>
    <property type="match status" value="1"/>
</dbReference>
<dbReference type="PROSITE" id="PS50084">
    <property type="entry name" value="KH_TYPE_1"/>
    <property type="match status" value="1"/>
</dbReference>
<feature type="coiled-coil region" evidence="7">
    <location>
        <begin position="72"/>
        <end position="99"/>
    </location>
</feature>
<dbReference type="InterPro" id="IPR022711">
    <property type="entry name" value="RNase_Y_N"/>
</dbReference>
<dbReference type="CDD" id="cd22431">
    <property type="entry name" value="KH-I_RNaseY"/>
    <property type="match status" value="1"/>
</dbReference>
<dbReference type="Proteomes" id="UP000177390">
    <property type="component" value="Unassembled WGS sequence"/>
</dbReference>
<dbReference type="PANTHER" id="PTHR12826">
    <property type="entry name" value="RIBONUCLEASE Y"/>
    <property type="match status" value="1"/>
</dbReference>
<dbReference type="InterPro" id="IPR003607">
    <property type="entry name" value="HD/PDEase_dom"/>
</dbReference>
<dbReference type="PROSITE" id="PS51831">
    <property type="entry name" value="HD"/>
    <property type="match status" value="1"/>
</dbReference>
<dbReference type="InterPro" id="IPR006675">
    <property type="entry name" value="HDIG_dom"/>
</dbReference>
<dbReference type="SMART" id="SM00322">
    <property type="entry name" value="KH"/>
    <property type="match status" value="1"/>
</dbReference>
<dbReference type="NCBIfam" id="TIGR03319">
    <property type="entry name" value="RNase_Y"/>
    <property type="match status" value="1"/>
</dbReference>
<keyword evidence="4 5" id="KW-0694">RNA-binding</keyword>
<keyword evidence="2 5" id="KW-0255">Endonuclease</keyword>
<dbReference type="NCBIfam" id="TIGR00277">
    <property type="entry name" value="HDIG"/>
    <property type="match status" value="1"/>
</dbReference>
<dbReference type="Pfam" id="PF01966">
    <property type="entry name" value="HD"/>
    <property type="match status" value="1"/>
</dbReference>
<accession>A0A1F5EWP8</accession>
<evidence type="ECO:0000256" key="3">
    <source>
        <dbReference type="ARBA" id="ARBA00022801"/>
    </source>
</evidence>
<dbReference type="HAMAP" id="MF_00335">
    <property type="entry name" value="RNase_Y"/>
    <property type="match status" value="1"/>
</dbReference>
<dbReference type="EC" id="3.1.-.-" evidence="5 6"/>
<evidence type="ECO:0000313" key="9">
    <source>
        <dbReference type="EMBL" id="OGD71802.1"/>
    </source>
</evidence>
<gene>
    <name evidence="5" type="primary">rny</name>
    <name evidence="9" type="ORF">A3D09_00455</name>
</gene>
<dbReference type="PANTHER" id="PTHR12826:SF15">
    <property type="entry name" value="RIBONUCLEASE Y"/>
    <property type="match status" value="1"/>
</dbReference>
<evidence type="ECO:0000256" key="5">
    <source>
        <dbReference type="HAMAP-Rule" id="MF_00335"/>
    </source>
</evidence>
<dbReference type="InterPro" id="IPR006674">
    <property type="entry name" value="HD_domain"/>
</dbReference>
<keyword evidence="1 5" id="KW-0540">Nuclease</keyword>
<dbReference type="GO" id="GO:0005886">
    <property type="term" value="C:plasma membrane"/>
    <property type="evidence" value="ECO:0007669"/>
    <property type="project" value="UniProtKB-UniRule"/>
</dbReference>
<dbReference type="InterPro" id="IPR017705">
    <property type="entry name" value="Ribonuclease_Y"/>
</dbReference>
<keyword evidence="3 5" id="KW-0378">Hydrolase</keyword>
<evidence type="ECO:0000256" key="7">
    <source>
        <dbReference type="SAM" id="Coils"/>
    </source>
</evidence>
<dbReference type="InterPro" id="IPR004087">
    <property type="entry name" value="KH_dom"/>
</dbReference>
<sequence length="423" mass="47585">MQTQKQQELIRQDEQLNRARIGLDEETKKAEKMRADLVSKQEDLVKKLEKIASLTTDEAREILIKEVQKKSAGQIAKTIKEAEEKAKSESDELAKEILVDAMRAGATDYVAEFTVSTVAIPDEETKGRIIGKDGRNIRVFEKVSGVDISMDETPGEVRLSSFNSVRREIARVALTRLIKDGRIQPARIEEYLDRARQDVERIMFQEGEKLCHAVGVYNLPREIIAMLGKFKFRSSYGQNMIAHTLEETQIGIRLAQEVKANVDTVRLGCLLHDIGKVIDDIEGSHVELGVKFLKKFNLPEAVVDAVEQHHEDREFSSKESVLVYVADAISGSRPGARHENVEDYIKRLNRLEEIANSKEGVQESFAIQAGRELRVVVTPEKVPDEQLPILASTIKDEIQNSLTYPGTVKVTVIRETRASDVAK</sequence>
<dbReference type="EMBL" id="MFAH01000016">
    <property type="protein sequence ID" value="OGD71802.1"/>
    <property type="molecule type" value="Genomic_DNA"/>
</dbReference>
<organism evidence="9 10">
    <name type="scientific">Candidatus Collierbacteria bacterium RIFCSPHIGHO2_02_FULL_49_10</name>
    <dbReference type="NCBI Taxonomy" id="1817723"/>
    <lineage>
        <taxon>Bacteria</taxon>
        <taxon>Candidatus Collieribacteriota</taxon>
    </lineage>
</organism>
<dbReference type="InterPro" id="IPR004088">
    <property type="entry name" value="KH_dom_type_1"/>
</dbReference>
<name>A0A1F5EWP8_9BACT</name>
<dbReference type="SMART" id="SM00471">
    <property type="entry name" value="HDc"/>
    <property type="match status" value="1"/>
</dbReference>